<evidence type="ECO:0000256" key="1">
    <source>
        <dbReference type="ARBA" id="ARBA00001962"/>
    </source>
</evidence>
<dbReference type="GO" id="GO:0046872">
    <property type="term" value="F:metal ion binding"/>
    <property type="evidence" value="ECO:0007669"/>
    <property type="project" value="UniProtKB-KW"/>
</dbReference>
<dbReference type="STRING" id="35525.A0A0P5UA95"/>
<keyword evidence="5" id="KW-0560">Oxidoreductase</keyword>
<evidence type="ECO:0000256" key="2">
    <source>
        <dbReference type="ARBA" id="ARBA00022723"/>
    </source>
</evidence>
<keyword evidence="3" id="KW-0408">Iron</keyword>
<dbReference type="GO" id="GO:0051213">
    <property type="term" value="F:dioxygenase activity"/>
    <property type="evidence" value="ECO:0007669"/>
    <property type="project" value="UniProtKB-KW"/>
</dbReference>
<dbReference type="PANTHER" id="PTHR20883">
    <property type="entry name" value="PHYTANOYL-COA DIOXYGENASE DOMAIN CONTAINING 1"/>
    <property type="match status" value="1"/>
</dbReference>
<dbReference type="Pfam" id="PF05721">
    <property type="entry name" value="PhyH"/>
    <property type="match status" value="1"/>
</dbReference>
<sequence>MGFLNKDQIEQFHNDGYLIINNFLTDEDVASLRKAIATIIDDFQPDQHRSVFTTTDTPKQARDTYFLESGDKIRYFFEEGALNENGELIVEKDRSLNKIGHALHWLDPDFKRVTFSPEVKESVKDIGFKDPAIAQSMYIFKQPGIGGEVSPHQDSTFLHTEPMKIVGMWFALEDVTLENGCLWFIPGSHKEGISRRFIRNPDESSPNLTIYTDPNPDYDETKFIPGPVPKGSMVLIHGEVVHKSERNLSQNSRHIYTFHVIERENTTYSSDNWLQPTEKLPFPGVFDN</sequence>
<gene>
    <name evidence="5" type="ORF">APZ42_018625</name>
</gene>
<dbReference type="EMBL" id="LRGB01000868">
    <property type="protein sequence ID" value="KZS15483.1"/>
    <property type="molecule type" value="Genomic_DNA"/>
</dbReference>
<keyword evidence="5" id="KW-0223">Dioxygenase</keyword>
<accession>A0A0P5UA95</accession>
<comment type="caution">
    <text evidence="5">The sequence shown here is derived from an EMBL/GenBank/DDBJ whole genome shotgun (WGS) entry which is preliminary data.</text>
</comment>
<evidence type="ECO:0000256" key="4">
    <source>
        <dbReference type="ARBA" id="ARBA00038356"/>
    </source>
</evidence>
<reference evidence="5 6" key="1">
    <citation type="submission" date="2016-03" db="EMBL/GenBank/DDBJ databases">
        <title>EvidentialGene: Evidence-directed Construction of Genes on Genomes.</title>
        <authorList>
            <person name="Gilbert D.G."/>
            <person name="Choi J.-H."/>
            <person name="Mockaitis K."/>
            <person name="Colbourne J."/>
            <person name="Pfrender M."/>
        </authorList>
    </citation>
    <scope>NUCLEOTIDE SEQUENCE [LARGE SCALE GENOMIC DNA]</scope>
    <source>
        <strain evidence="5 6">Xinb3</strain>
        <tissue evidence="5">Complete organism</tissue>
    </source>
</reference>
<keyword evidence="2" id="KW-0479">Metal-binding</keyword>
<evidence type="ECO:0000313" key="6">
    <source>
        <dbReference type="Proteomes" id="UP000076858"/>
    </source>
</evidence>
<organism evidence="5 6">
    <name type="scientific">Daphnia magna</name>
    <dbReference type="NCBI Taxonomy" id="35525"/>
    <lineage>
        <taxon>Eukaryota</taxon>
        <taxon>Metazoa</taxon>
        <taxon>Ecdysozoa</taxon>
        <taxon>Arthropoda</taxon>
        <taxon>Crustacea</taxon>
        <taxon>Branchiopoda</taxon>
        <taxon>Diplostraca</taxon>
        <taxon>Cladocera</taxon>
        <taxon>Anomopoda</taxon>
        <taxon>Daphniidae</taxon>
        <taxon>Daphnia</taxon>
    </lineage>
</organism>
<name>A0A0P5UA95_9CRUS</name>
<dbReference type="Proteomes" id="UP000076858">
    <property type="component" value="Unassembled WGS sequence"/>
</dbReference>
<evidence type="ECO:0000256" key="3">
    <source>
        <dbReference type="ARBA" id="ARBA00023004"/>
    </source>
</evidence>
<dbReference type="Gene3D" id="2.60.120.620">
    <property type="entry name" value="q2cbj1_9rhob like domain"/>
    <property type="match status" value="1"/>
</dbReference>
<comment type="cofactor">
    <cofactor evidence="1">
        <name>Fe cation</name>
        <dbReference type="ChEBI" id="CHEBI:24875"/>
    </cofactor>
</comment>
<dbReference type="AlphaFoldDB" id="A0A0P5UA95"/>
<evidence type="ECO:0000313" key="5">
    <source>
        <dbReference type="EMBL" id="KZS15483.1"/>
    </source>
</evidence>
<dbReference type="InterPro" id="IPR008775">
    <property type="entry name" value="Phytyl_CoA_dOase-like"/>
</dbReference>
<comment type="similarity">
    <text evidence="4">Belongs to the PhyH family. PHYHD1 subfamily.</text>
</comment>
<dbReference type="SUPFAM" id="SSF51197">
    <property type="entry name" value="Clavaminate synthase-like"/>
    <property type="match status" value="1"/>
</dbReference>
<dbReference type="OrthoDB" id="445007at2759"/>
<dbReference type="PANTHER" id="PTHR20883:SF15">
    <property type="entry name" value="PHYTANOYL-COA DIOXYGENASE DOMAIN-CONTAINING PROTEIN 1"/>
    <property type="match status" value="1"/>
</dbReference>
<proteinExistence type="inferred from homology"/>
<keyword evidence="6" id="KW-1185">Reference proteome</keyword>
<protein>
    <submittedName>
        <fullName evidence="5">Phytanoyl-CoA dioxygenase domain-containing protein 1</fullName>
    </submittedName>
</protein>